<accession>A0A418SMJ9</accession>
<dbReference type="SUPFAM" id="SSF56935">
    <property type="entry name" value="Porins"/>
    <property type="match status" value="1"/>
</dbReference>
<proteinExistence type="inferred from homology"/>
<evidence type="ECO:0000313" key="15">
    <source>
        <dbReference type="Proteomes" id="UP000284202"/>
    </source>
</evidence>
<feature type="domain" description="TonB-dependent receptor plug" evidence="13">
    <location>
        <begin position="43"/>
        <end position="154"/>
    </location>
</feature>
<feature type="signal peptide" evidence="11">
    <location>
        <begin position="1"/>
        <end position="20"/>
    </location>
</feature>
<dbReference type="OrthoDB" id="9796221at2"/>
<dbReference type="InterPro" id="IPR000531">
    <property type="entry name" value="Beta-barrel_TonB"/>
</dbReference>
<organism evidence="14 15">
    <name type="scientific">Paracoccus onubensis</name>
    <dbReference type="NCBI Taxonomy" id="1675788"/>
    <lineage>
        <taxon>Bacteria</taxon>
        <taxon>Pseudomonadati</taxon>
        <taxon>Pseudomonadota</taxon>
        <taxon>Alphaproteobacteria</taxon>
        <taxon>Rhodobacterales</taxon>
        <taxon>Paracoccaceae</taxon>
        <taxon>Paracoccus</taxon>
    </lineage>
</organism>
<dbReference type="CDD" id="cd01347">
    <property type="entry name" value="ligand_gated_channel"/>
    <property type="match status" value="1"/>
</dbReference>
<gene>
    <name evidence="14" type="ORF">D3P04_21245</name>
</gene>
<dbReference type="PANTHER" id="PTHR30069">
    <property type="entry name" value="TONB-DEPENDENT OUTER MEMBRANE RECEPTOR"/>
    <property type="match status" value="1"/>
</dbReference>
<dbReference type="PROSITE" id="PS52016">
    <property type="entry name" value="TONB_DEPENDENT_REC_3"/>
    <property type="match status" value="1"/>
</dbReference>
<feature type="domain" description="TonB-dependent receptor-like beta-barrel" evidence="12">
    <location>
        <begin position="258"/>
        <end position="654"/>
    </location>
</feature>
<keyword evidence="7 9" id="KW-0472">Membrane</keyword>
<keyword evidence="3 9" id="KW-0813">Transport</keyword>
<evidence type="ECO:0000256" key="11">
    <source>
        <dbReference type="SAM" id="SignalP"/>
    </source>
</evidence>
<sequence>MPRHITAVALLLGTTSIALGQDAGEGLTLDPIILRAGTEKVASSVPQSVSVIEAEELNEIAAGNIGDVLAQVPGVAGVGSSSFFGQGFNIRGFGSDEAAAGEAGIIQLIDGEKKYYQSYRQGSFFAEPEFIGRVEVLRGPSAATLYGVGALGGVIAVETIDASDIIPEGQNSGGRVKLGYSSNPDSVVGSVMWGWRPAQDFEALAAFAYRTIGETEDADGNRLVRSNSDTPNMLLKARKTFGDQYIEASYLHLEAEGDDQDFNQLEGSQVGLFPGFPGWGVGDILTRDQTARLEWGWNPQDNRLIDATVTLSYTNTIKDVQQGDKPDEPIIDSLLGRRDYALAKLKAQNVMDLSGAGYSHYLTIGAETYKQDRSSSGYSASHPEGYTRSQSVFAWSELEWNRLTINTGLRYERQKTEPKDSAMLEDKLGDGKLNAEALEPQIGLMYRLTDNWSVFGSAALVNRVPTVDELYDSHMGGAPSPNLKEEKGKNIEIGVSYRAGDLFAAGDEAAMKLTLFRNHIDDMIVRTGLPAPTPAYENIDRAYLRGGELEASYRSGPWNIGAAISVVNGRNQDGEDLNTLPNNRLVLSASWQATSSWKFGMRSTLAASRDKPVSATNPAGEDRAGFGTHDIYAIWTPDQGALQGVEVNFGIDNVTNKDYTPATYLLGPAAGRNFKISLSRTF</sequence>
<evidence type="ECO:0000256" key="1">
    <source>
        <dbReference type="ARBA" id="ARBA00004571"/>
    </source>
</evidence>
<evidence type="ECO:0000256" key="3">
    <source>
        <dbReference type="ARBA" id="ARBA00022448"/>
    </source>
</evidence>
<keyword evidence="11" id="KW-0732">Signal</keyword>
<keyword evidence="8 9" id="KW-0998">Cell outer membrane</keyword>
<reference evidence="15" key="1">
    <citation type="submission" date="2018-09" db="EMBL/GenBank/DDBJ databases">
        <title>Acidovorax cavernicola nov. sp. isolated from Gruta de las Maravillas (Aracena, Spain).</title>
        <authorList>
            <person name="Jurado V."/>
            <person name="Gutierrez-Patricio S."/>
            <person name="Gonzalez-Pimentel J.L."/>
            <person name="Miller A.Z."/>
            <person name="Laiz L."/>
            <person name="Saiz-Jimenez C."/>
        </authorList>
    </citation>
    <scope>NUCLEOTIDE SEQUENCE [LARGE SCALE GENOMIC DNA]</scope>
    <source>
        <strain evidence="15">1011MAR3C25</strain>
    </source>
</reference>
<dbReference type="GO" id="GO:0015232">
    <property type="term" value="F:heme transmembrane transporter activity"/>
    <property type="evidence" value="ECO:0007669"/>
    <property type="project" value="InterPro"/>
</dbReference>
<dbReference type="NCBIfam" id="TIGR01785">
    <property type="entry name" value="TonB-hemin"/>
    <property type="match status" value="1"/>
</dbReference>
<feature type="chain" id="PRO_5019126117" evidence="11">
    <location>
        <begin position="21"/>
        <end position="682"/>
    </location>
</feature>
<evidence type="ECO:0000259" key="13">
    <source>
        <dbReference type="Pfam" id="PF07715"/>
    </source>
</evidence>
<name>A0A418SMJ9_9RHOB</name>
<comment type="subcellular location">
    <subcellularLocation>
        <location evidence="1 9">Cell outer membrane</location>
        <topology evidence="1 9">Multi-pass membrane protein</topology>
    </subcellularLocation>
</comment>
<dbReference type="Pfam" id="PF00593">
    <property type="entry name" value="TonB_dep_Rec_b-barrel"/>
    <property type="match status" value="1"/>
</dbReference>
<comment type="similarity">
    <text evidence="2 9 10">Belongs to the TonB-dependent receptor family.</text>
</comment>
<dbReference type="GO" id="GO:0015344">
    <property type="term" value="F:siderophore uptake transmembrane transporter activity"/>
    <property type="evidence" value="ECO:0007669"/>
    <property type="project" value="TreeGrafter"/>
</dbReference>
<dbReference type="InterPro" id="IPR037066">
    <property type="entry name" value="Plug_dom_sf"/>
</dbReference>
<evidence type="ECO:0000256" key="10">
    <source>
        <dbReference type="RuleBase" id="RU003357"/>
    </source>
</evidence>
<evidence type="ECO:0000256" key="4">
    <source>
        <dbReference type="ARBA" id="ARBA00022452"/>
    </source>
</evidence>
<keyword evidence="15" id="KW-1185">Reference proteome</keyword>
<dbReference type="AlphaFoldDB" id="A0A418SMJ9"/>
<dbReference type="GO" id="GO:0009279">
    <property type="term" value="C:cell outer membrane"/>
    <property type="evidence" value="ECO:0007669"/>
    <property type="project" value="UniProtKB-SubCell"/>
</dbReference>
<dbReference type="EMBL" id="QZCG01000019">
    <property type="protein sequence ID" value="RJE82117.1"/>
    <property type="molecule type" value="Genomic_DNA"/>
</dbReference>
<dbReference type="RefSeq" id="WP_119751883.1">
    <property type="nucleotide sequence ID" value="NZ_QZCG01000019.1"/>
</dbReference>
<dbReference type="PANTHER" id="PTHR30069:SF41">
    <property type="entry name" value="HEME_HEMOPEXIN UTILIZATION PROTEIN C"/>
    <property type="match status" value="1"/>
</dbReference>
<evidence type="ECO:0000259" key="12">
    <source>
        <dbReference type="Pfam" id="PF00593"/>
    </source>
</evidence>
<dbReference type="Proteomes" id="UP000284202">
    <property type="component" value="Unassembled WGS sequence"/>
</dbReference>
<evidence type="ECO:0000313" key="14">
    <source>
        <dbReference type="EMBL" id="RJE82117.1"/>
    </source>
</evidence>
<keyword evidence="6 10" id="KW-0798">TonB box</keyword>
<dbReference type="InterPro" id="IPR039426">
    <property type="entry name" value="TonB-dep_rcpt-like"/>
</dbReference>
<protein>
    <submittedName>
        <fullName evidence="14">TonB-dependent receptor</fullName>
    </submittedName>
</protein>
<keyword evidence="14" id="KW-0675">Receptor</keyword>
<dbReference type="Gene3D" id="2.170.130.10">
    <property type="entry name" value="TonB-dependent receptor, plug domain"/>
    <property type="match status" value="1"/>
</dbReference>
<evidence type="ECO:0000256" key="9">
    <source>
        <dbReference type="PROSITE-ProRule" id="PRU01360"/>
    </source>
</evidence>
<keyword evidence="4 9" id="KW-1134">Transmembrane beta strand</keyword>
<evidence type="ECO:0000256" key="8">
    <source>
        <dbReference type="ARBA" id="ARBA00023237"/>
    </source>
</evidence>
<evidence type="ECO:0000256" key="5">
    <source>
        <dbReference type="ARBA" id="ARBA00022692"/>
    </source>
</evidence>
<dbReference type="InterPro" id="IPR011276">
    <property type="entry name" value="TonB_haem/Hb_rcpt"/>
</dbReference>
<dbReference type="InterPro" id="IPR012910">
    <property type="entry name" value="Plug_dom"/>
</dbReference>
<comment type="caution">
    <text evidence="14">The sequence shown here is derived from an EMBL/GenBank/DDBJ whole genome shotgun (WGS) entry which is preliminary data.</text>
</comment>
<dbReference type="Gene3D" id="2.40.170.20">
    <property type="entry name" value="TonB-dependent receptor, beta-barrel domain"/>
    <property type="match status" value="1"/>
</dbReference>
<dbReference type="Pfam" id="PF07715">
    <property type="entry name" value="Plug"/>
    <property type="match status" value="1"/>
</dbReference>
<dbReference type="InterPro" id="IPR036942">
    <property type="entry name" value="Beta-barrel_TonB_sf"/>
</dbReference>
<dbReference type="GO" id="GO:0044718">
    <property type="term" value="P:siderophore transmembrane transport"/>
    <property type="evidence" value="ECO:0007669"/>
    <property type="project" value="TreeGrafter"/>
</dbReference>
<evidence type="ECO:0000256" key="2">
    <source>
        <dbReference type="ARBA" id="ARBA00009810"/>
    </source>
</evidence>
<evidence type="ECO:0000256" key="7">
    <source>
        <dbReference type="ARBA" id="ARBA00023136"/>
    </source>
</evidence>
<keyword evidence="5 9" id="KW-0812">Transmembrane</keyword>
<evidence type="ECO:0000256" key="6">
    <source>
        <dbReference type="ARBA" id="ARBA00023077"/>
    </source>
</evidence>